<dbReference type="PANTHER" id="PTHR36792">
    <property type="entry name" value="EXPRESSED PROTEIN"/>
    <property type="match status" value="1"/>
</dbReference>
<dbReference type="SUPFAM" id="SSF81901">
    <property type="entry name" value="HCP-like"/>
    <property type="match status" value="1"/>
</dbReference>
<name>A0A8T2SBE2_CERRI</name>
<sequence length="100" mass="11478">MPLLRYHVMMAPTSSSTATDTSELIDTDSGKRVRLKIVVENCVKRWFEEYLHAAQEGDHEMMLLVGAMYNTGYGVQKDPAKGKYWLDRARPNHQSHKNQP</sequence>
<dbReference type="OrthoDB" id="2384430at2759"/>
<dbReference type="Gene3D" id="1.25.40.10">
    <property type="entry name" value="Tetratricopeptide repeat domain"/>
    <property type="match status" value="1"/>
</dbReference>
<dbReference type="PANTHER" id="PTHR36792:SF5">
    <property type="entry name" value="SEL1 REPEAT PROTEIN"/>
    <property type="match status" value="1"/>
</dbReference>
<organism evidence="1 2">
    <name type="scientific">Ceratopteris richardii</name>
    <name type="common">Triangle waterfern</name>
    <dbReference type="NCBI Taxonomy" id="49495"/>
    <lineage>
        <taxon>Eukaryota</taxon>
        <taxon>Viridiplantae</taxon>
        <taxon>Streptophyta</taxon>
        <taxon>Embryophyta</taxon>
        <taxon>Tracheophyta</taxon>
        <taxon>Polypodiopsida</taxon>
        <taxon>Polypodiidae</taxon>
        <taxon>Polypodiales</taxon>
        <taxon>Pteridineae</taxon>
        <taxon>Pteridaceae</taxon>
        <taxon>Parkerioideae</taxon>
        <taxon>Ceratopteris</taxon>
    </lineage>
</organism>
<gene>
    <name evidence="1" type="ORF">KP509_21G052100</name>
</gene>
<proteinExistence type="predicted"/>
<evidence type="ECO:0000313" key="2">
    <source>
        <dbReference type="Proteomes" id="UP000825935"/>
    </source>
</evidence>
<dbReference type="Proteomes" id="UP000825935">
    <property type="component" value="Chromosome 21"/>
</dbReference>
<dbReference type="AlphaFoldDB" id="A0A8T2SBE2"/>
<reference evidence="1" key="1">
    <citation type="submission" date="2021-08" db="EMBL/GenBank/DDBJ databases">
        <title>WGS assembly of Ceratopteris richardii.</title>
        <authorList>
            <person name="Marchant D.B."/>
            <person name="Chen G."/>
            <person name="Jenkins J."/>
            <person name="Shu S."/>
            <person name="Leebens-Mack J."/>
            <person name="Grimwood J."/>
            <person name="Schmutz J."/>
            <person name="Soltis P."/>
            <person name="Soltis D."/>
            <person name="Chen Z.-H."/>
        </authorList>
    </citation>
    <scope>NUCLEOTIDE SEQUENCE</scope>
    <source>
        <strain evidence="1">Whitten #5841</strain>
        <tissue evidence="1">Leaf</tissue>
    </source>
</reference>
<evidence type="ECO:0000313" key="1">
    <source>
        <dbReference type="EMBL" id="KAH7315501.1"/>
    </source>
</evidence>
<dbReference type="EMBL" id="CM035426">
    <property type="protein sequence ID" value="KAH7315501.1"/>
    <property type="molecule type" value="Genomic_DNA"/>
</dbReference>
<protein>
    <recommendedName>
        <fullName evidence="3">Sel1-like protein</fullName>
    </recommendedName>
</protein>
<comment type="caution">
    <text evidence="1">The sequence shown here is derived from an EMBL/GenBank/DDBJ whole genome shotgun (WGS) entry which is preliminary data.</text>
</comment>
<accession>A0A8T2SBE2</accession>
<evidence type="ECO:0008006" key="3">
    <source>
        <dbReference type="Google" id="ProtNLM"/>
    </source>
</evidence>
<dbReference type="InterPro" id="IPR011990">
    <property type="entry name" value="TPR-like_helical_dom_sf"/>
</dbReference>
<keyword evidence="2" id="KW-1185">Reference proteome</keyword>